<organism evidence="1 2">
    <name type="scientific">Poseidonocella pacifica</name>
    <dbReference type="NCBI Taxonomy" id="871651"/>
    <lineage>
        <taxon>Bacteria</taxon>
        <taxon>Pseudomonadati</taxon>
        <taxon>Pseudomonadota</taxon>
        <taxon>Alphaproteobacteria</taxon>
        <taxon>Rhodobacterales</taxon>
        <taxon>Roseobacteraceae</taxon>
        <taxon>Poseidonocella</taxon>
    </lineage>
</organism>
<dbReference type="InterPro" id="IPR057547">
    <property type="entry name" value="Phage_TreK-like"/>
</dbReference>
<accession>A0A1I0YN99</accession>
<dbReference type="EMBL" id="FOJU01000006">
    <property type="protein sequence ID" value="SFB14804.1"/>
    <property type="molecule type" value="Genomic_DNA"/>
</dbReference>
<evidence type="ECO:0000313" key="2">
    <source>
        <dbReference type="Proteomes" id="UP000198796"/>
    </source>
</evidence>
<gene>
    <name evidence="1" type="ORF">SAMN05421688_3240</name>
</gene>
<dbReference type="AlphaFoldDB" id="A0A1I0YN99"/>
<keyword evidence="2" id="KW-1185">Reference proteome</keyword>
<name>A0A1I0YN99_9RHOB</name>
<dbReference type="STRING" id="871651.SAMN05421688_3240"/>
<dbReference type="Pfam" id="PF24229">
    <property type="entry name" value="Phage_TreK"/>
    <property type="match status" value="1"/>
</dbReference>
<dbReference type="OrthoDB" id="9994942at2"/>
<evidence type="ECO:0000313" key="1">
    <source>
        <dbReference type="EMBL" id="SFB14804.1"/>
    </source>
</evidence>
<protein>
    <submittedName>
        <fullName evidence="1">Uncharacterized protein</fullName>
    </submittedName>
</protein>
<reference evidence="1 2" key="1">
    <citation type="submission" date="2016-10" db="EMBL/GenBank/DDBJ databases">
        <authorList>
            <person name="de Groot N.N."/>
        </authorList>
    </citation>
    <scope>NUCLEOTIDE SEQUENCE [LARGE SCALE GENOMIC DNA]</scope>
    <source>
        <strain evidence="1 2">DSM 29316</strain>
    </source>
</reference>
<dbReference type="Proteomes" id="UP000198796">
    <property type="component" value="Unassembled WGS sequence"/>
</dbReference>
<sequence length="83" mass="9416">MKRSPIQHILDDVTPMKQDVYGFPRYHIPHIHFPVGPGSREANDIGLYKYRGYKLGQGFVLPTRSLEADVIKVLRALGVKTPD</sequence>
<dbReference type="RefSeq" id="WP_139226816.1">
    <property type="nucleotide sequence ID" value="NZ_FOJU01000006.1"/>
</dbReference>
<proteinExistence type="predicted"/>